<feature type="compositionally biased region" description="Basic and acidic residues" evidence="3">
    <location>
        <begin position="394"/>
        <end position="403"/>
    </location>
</feature>
<dbReference type="HAMAP" id="MF_00991">
    <property type="entry name" value="MqnB"/>
    <property type="match status" value="1"/>
</dbReference>
<protein>
    <recommendedName>
        <fullName evidence="1 2">Futalosine hydrolase</fullName>
        <shortName evidence="1">FL hydrolase</shortName>
        <ecNumber evidence="1 2">3.2.2.26</ecNumber>
    </recommendedName>
    <alternativeName>
        <fullName evidence="1">Futalosine nucleosidase</fullName>
    </alternativeName>
    <alternativeName>
        <fullName evidence="1">Menaquinone biosynthetic enzyme MqnB</fullName>
    </alternativeName>
</protein>
<keyword evidence="5" id="KW-0326">Glycosidase</keyword>
<dbReference type="InterPro" id="IPR000845">
    <property type="entry name" value="Nucleoside_phosphorylase_d"/>
</dbReference>
<feature type="compositionally biased region" description="Low complexity" evidence="3">
    <location>
        <begin position="118"/>
        <end position="129"/>
    </location>
</feature>
<feature type="compositionally biased region" description="Gly residues" evidence="3">
    <location>
        <begin position="490"/>
        <end position="501"/>
    </location>
</feature>
<feature type="compositionally biased region" description="Basic residues" evidence="3">
    <location>
        <begin position="194"/>
        <end position="204"/>
    </location>
</feature>
<proteinExistence type="inferred from homology"/>
<feature type="compositionally biased region" description="Low complexity" evidence="3">
    <location>
        <begin position="228"/>
        <end position="257"/>
    </location>
</feature>
<name>A0ABX0Y5Z7_9ACTN</name>
<dbReference type="Proteomes" id="UP000722989">
    <property type="component" value="Unassembled WGS sequence"/>
</dbReference>
<evidence type="ECO:0000259" key="4">
    <source>
        <dbReference type="Pfam" id="PF01048"/>
    </source>
</evidence>
<feature type="compositionally biased region" description="Basic residues" evidence="3">
    <location>
        <begin position="466"/>
        <end position="486"/>
    </location>
</feature>
<dbReference type="PANTHER" id="PTHR46832">
    <property type="entry name" value="5'-METHYLTHIOADENOSINE/S-ADENOSYLHOMOCYSTEINE NUCLEOSIDASE"/>
    <property type="match status" value="1"/>
</dbReference>
<evidence type="ECO:0000256" key="1">
    <source>
        <dbReference type="HAMAP-Rule" id="MF_00991"/>
    </source>
</evidence>
<comment type="pathway">
    <text evidence="1">Quinol/quinone metabolism; menaquinone biosynthesis.</text>
</comment>
<feature type="compositionally biased region" description="Basic residues" evidence="3">
    <location>
        <begin position="62"/>
        <end position="76"/>
    </location>
</feature>
<dbReference type="SUPFAM" id="SSF53167">
    <property type="entry name" value="Purine and uridine phosphorylases"/>
    <property type="match status" value="1"/>
</dbReference>
<comment type="catalytic activity">
    <reaction evidence="1">
        <text>futalosine + H2O = dehypoxanthine futalosine + hypoxanthine</text>
        <dbReference type="Rhea" id="RHEA:25904"/>
        <dbReference type="ChEBI" id="CHEBI:15377"/>
        <dbReference type="ChEBI" id="CHEBI:17368"/>
        <dbReference type="ChEBI" id="CHEBI:58863"/>
        <dbReference type="ChEBI" id="CHEBI:58864"/>
        <dbReference type="EC" id="3.2.2.26"/>
    </reaction>
</comment>
<feature type="region of interest" description="Disordered" evidence="3">
    <location>
        <begin position="436"/>
        <end position="504"/>
    </location>
</feature>
<feature type="region of interest" description="Disordered" evidence="3">
    <location>
        <begin position="227"/>
        <end position="316"/>
    </location>
</feature>
<feature type="region of interest" description="Disordered" evidence="3">
    <location>
        <begin position="163"/>
        <end position="213"/>
    </location>
</feature>
<evidence type="ECO:0000313" key="6">
    <source>
        <dbReference type="Proteomes" id="UP000722989"/>
    </source>
</evidence>
<feature type="compositionally biased region" description="Basic residues" evidence="3">
    <location>
        <begin position="346"/>
        <end position="357"/>
    </location>
</feature>
<keyword evidence="1 5" id="KW-0378">Hydrolase</keyword>
<feature type="region of interest" description="Disordered" evidence="3">
    <location>
        <begin position="346"/>
        <end position="403"/>
    </location>
</feature>
<dbReference type="GO" id="GO:0016798">
    <property type="term" value="F:hydrolase activity, acting on glycosyl bonds"/>
    <property type="evidence" value="ECO:0007669"/>
    <property type="project" value="UniProtKB-KW"/>
</dbReference>
<dbReference type="InterPro" id="IPR019963">
    <property type="entry name" value="FL_hydrolase_MqnB"/>
</dbReference>
<feature type="region of interest" description="Disordered" evidence="3">
    <location>
        <begin position="412"/>
        <end position="431"/>
    </location>
</feature>
<comment type="function">
    <text evidence="1">Catalyzes the hydrolysis of futalosine (FL) to dehypoxanthine futalosine (DHFL) and hypoxanthine, a step in the biosynthesis of menaquinone (MK, vitamin K2).</text>
</comment>
<dbReference type="Pfam" id="PF01048">
    <property type="entry name" value="PNP_UDP_1"/>
    <property type="match status" value="1"/>
</dbReference>
<feature type="compositionally biased region" description="Basic and acidic residues" evidence="3">
    <location>
        <begin position="300"/>
        <end position="313"/>
    </location>
</feature>
<gene>
    <name evidence="1" type="primary">mqnB</name>
    <name evidence="5" type="ORF">HC031_24450</name>
</gene>
<reference evidence="5 6" key="1">
    <citation type="submission" date="2020-03" db="EMBL/GenBank/DDBJ databases">
        <title>WGS of the type strain of Planosporangium spp.</title>
        <authorList>
            <person name="Thawai C."/>
        </authorList>
    </citation>
    <scope>NUCLEOTIDE SEQUENCE [LARGE SCALE GENOMIC DNA]</scope>
    <source>
        <strain evidence="5 6">TBRC 5610</strain>
    </source>
</reference>
<dbReference type="NCBIfam" id="NF006087">
    <property type="entry name" value="PRK08236.1"/>
    <property type="match status" value="1"/>
</dbReference>
<sequence>MVEDGGHVGSAHPRPHRPRCRPGDPAAGPDRRAYGAVRRPQRPGGPPARRGRRGGDDPPARPARRLLRRRHPRGHRPGRDRLLQRAGRRGARPGGALPADHHAAVRAAGARGRPRARPVPARPAVCAGPHHAGPGVPRVHDRRAHRRVHALPGRLRHAGALAGVRGGPQRRGPPRPAGRPGAVRGGRAGLGLRYGRRRRGRAARRGGGADRPGLAAAAVDDRLRVRNGRGTAAAAARRLPTPRGRPARAPTARPQGRQGALRPPGPREPRRQRHPPRRLRLPDPLPGVRDPRPRPAGRAVRVEAARHHGDGAGRRRARSRLLPGHGRRHHAAHPPPGAVAGRVRVRRHGRRRRRGRRVQPAGRCRALPGDRGSERPGQAVGRCGDPGAGPGTGTRERLRPLRDPADVRLGGRRRARADPVGRPARPGCPRHAARAWAGTRRAGGGPPARGTAERFAGRGGAGRGGTVRRRGHHRRPPPTGRRRHPWSTRVGGGAYGTGRPDGAGPTLARAVTRCGPDPRADPARAGPARRVPPLPAVRHRSGPRPGGRCVNLLGYRRVLVVTAVEPERQAVLRGLRTVGGADDTVVVEVGGVGSASAAATTARVLAQQRFDAVLSAGIGGGIGVAIGGTVIATSSVAADLGADSPDGFLSLDELGFGTATIAADPDLVAAAAKALPNAVSGPVLTVSTVTGTLAGTRDLIARHPRAVAEGMEGFGVATAAIQAGVAFGEVRAVSNPVGPRDRAAWRIGEALEGLSETFACLAKLTL</sequence>
<feature type="domain" description="Nucleoside phosphorylase" evidence="4">
    <location>
        <begin position="577"/>
        <end position="743"/>
    </location>
</feature>
<dbReference type="Gene3D" id="3.40.50.1580">
    <property type="entry name" value="Nucleoside phosphorylase domain"/>
    <property type="match status" value="1"/>
</dbReference>
<comment type="caution">
    <text evidence="5">The sequence shown here is derived from an EMBL/GenBank/DDBJ whole genome shotgun (WGS) entry which is preliminary data.</text>
</comment>
<feature type="region of interest" description="Disordered" evidence="3">
    <location>
        <begin position="1"/>
        <end position="141"/>
    </location>
</feature>
<dbReference type="NCBIfam" id="TIGR03664">
    <property type="entry name" value="fut_nucase"/>
    <property type="match status" value="1"/>
</dbReference>
<keyword evidence="1" id="KW-0474">Menaquinone biosynthesis</keyword>
<feature type="region of interest" description="Disordered" evidence="3">
    <location>
        <begin position="516"/>
        <end position="543"/>
    </location>
</feature>
<dbReference type="CDD" id="cd17766">
    <property type="entry name" value="futalosine_nucleosidase_MqnB"/>
    <property type="match status" value="1"/>
</dbReference>
<evidence type="ECO:0000313" key="5">
    <source>
        <dbReference type="EMBL" id="NJC72845.1"/>
    </source>
</evidence>
<organism evidence="5 6">
    <name type="scientific">Planosporangium thailandense</name>
    <dbReference type="NCBI Taxonomy" id="765197"/>
    <lineage>
        <taxon>Bacteria</taxon>
        <taxon>Bacillati</taxon>
        <taxon>Actinomycetota</taxon>
        <taxon>Actinomycetes</taxon>
        <taxon>Micromonosporales</taxon>
        <taxon>Micromonosporaceae</taxon>
        <taxon>Planosporangium</taxon>
    </lineage>
</organism>
<keyword evidence="6" id="KW-1185">Reference proteome</keyword>
<dbReference type="EC" id="3.2.2.26" evidence="1 2"/>
<dbReference type="InterPro" id="IPR035994">
    <property type="entry name" value="Nucleoside_phosphorylase_sf"/>
</dbReference>
<comment type="similarity">
    <text evidence="1">Belongs to the PNP/UDP phosphorylase family. Futalosine hydrolase subfamily.</text>
</comment>
<accession>A0ABX0Y5Z7</accession>
<dbReference type="PANTHER" id="PTHR46832:SF2">
    <property type="entry name" value="FUTALOSINE HYDROLASE"/>
    <property type="match status" value="1"/>
</dbReference>
<evidence type="ECO:0000256" key="2">
    <source>
        <dbReference type="NCBIfam" id="TIGR03664"/>
    </source>
</evidence>
<evidence type="ECO:0000256" key="3">
    <source>
        <dbReference type="SAM" id="MobiDB-lite"/>
    </source>
</evidence>
<feature type="compositionally biased region" description="Basic residues" evidence="3">
    <location>
        <begin position="270"/>
        <end position="279"/>
    </location>
</feature>
<dbReference type="EMBL" id="JAATVY010000022">
    <property type="protein sequence ID" value="NJC72845.1"/>
    <property type="molecule type" value="Genomic_DNA"/>
</dbReference>